<evidence type="ECO:0000313" key="3">
    <source>
        <dbReference type="Proteomes" id="UP000247772"/>
    </source>
</evidence>
<feature type="transmembrane region" description="Helical" evidence="1">
    <location>
        <begin position="250"/>
        <end position="271"/>
    </location>
</feature>
<feature type="transmembrane region" description="Helical" evidence="1">
    <location>
        <begin position="132"/>
        <end position="150"/>
    </location>
</feature>
<feature type="transmembrane region" description="Helical" evidence="1">
    <location>
        <begin position="313"/>
        <end position="331"/>
    </location>
</feature>
<sequence length="534" mass="59115">MPTLFVLSTIVGAVRWFSPVPFWDMWEHTVRFYTDILDGRWSAFLDQANEHRILISYALFWLDYRFFGGLSFFLIAVNVCLMGALWLCLCIAARSLLAERRRLFVLCCALLAIPCFSWLQSENINWGFQSQFYLAYLLPLASLLCMASWLETPRAASRFVWAAIFAVLSAFTMANGLLAPPLLVVMLAVSDRCTWRRMLCLITIAIGTFAAYIYHYSAIPHQSAPLKRMAEFLLIFLGSPLGVISHSLPLAMLAGAAVIGACTFLAFQWMCGRVRHPFYLALLLFMAHVGAAGAAASLGRSSYGIDTALSSRYETPILLLYSAMFLLFVYVNRAKAATIPVVCAISILTPLLILKFQWDAIGPTGPEVARQKMQAALALNAGIDDREVIGRIYPQNDAIHVELIHQIAANAVQHDISIFALPSMQMAREWIGKPVSARELVPCLGSVDAVTPVASDPRHVRFHGWAFDAQTRQVPPMAFIAEDNRVIGAVLTGIERPDVRAQIDHKASNAGFEGYGSRIGTGRLAIYCPRRDGA</sequence>
<feature type="transmembrane region" description="Helical" evidence="1">
    <location>
        <begin position="278"/>
        <end position="298"/>
    </location>
</feature>
<evidence type="ECO:0000256" key="1">
    <source>
        <dbReference type="SAM" id="Phobius"/>
    </source>
</evidence>
<keyword evidence="1" id="KW-0812">Transmembrane</keyword>
<proteinExistence type="predicted"/>
<reference evidence="2 3" key="1">
    <citation type="submission" date="2018-06" db="EMBL/GenBank/DDBJ databases">
        <title>Genomic Encyclopedia of Type Strains, Phase IV (KMG-V): Genome sequencing to study the core and pangenomes of soil and plant-associated prokaryotes.</title>
        <authorList>
            <person name="Whitman W."/>
        </authorList>
    </citation>
    <scope>NUCLEOTIDE SEQUENCE [LARGE SCALE GENOMIC DNA]</scope>
    <source>
        <strain evidence="2 3">SRCL-318</strain>
    </source>
</reference>
<protein>
    <recommendedName>
        <fullName evidence="4">Glucosyltransferase GtrII-like protein</fullName>
    </recommendedName>
</protein>
<feature type="transmembrane region" description="Helical" evidence="1">
    <location>
        <begin position="162"/>
        <end position="189"/>
    </location>
</feature>
<dbReference type="Proteomes" id="UP000247772">
    <property type="component" value="Unassembled WGS sequence"/>
</dbReference>
<name>A0A2V4T1H0_9BURK</name>
<feature type="transmembrane region" description="Helical" evidence="1">
    <location>
        <begin position="66"/>
        <end position="91"/>
    </location>
</feature>
<accession>A0A2V4T1H0</accession>
<evidence type="ECO:0008006" key="4">
    <source>
        <dbReference type="Google" id="ProtNLM"/>
    </source>
</evidence>
<keyword evidence="1" id="KW-0472">Membrane</keyword>
<comment type="caution">
    <text evidence="2">The sequence shown here is derived from an EMBL/GenBank/DDBJ whole genome shotgun (WGS) entry which is preliminary data.</text>
</comment>
<keyword evidence="1" id="KW-1133">Transmembrane helix</keyword>
<organism evidence="2 3">
    <name type="scientific">Paraburkholderia silvatlantica</name>
    <dbReference type="NCBI Taxonomy" id="321895"/>
    <lineage>
        <taxon>Bacteria</taxon>
        <taxon>Pseudomonadati</taxon>
        <taxon>Pseudomonadota</taxon>
        <taxon>Betaproteobacteria</taxon>
        <taxon>Burkholderiales</taxon>
        <taxon>Burkholderiaceae</taxon>
        <taxon>Paraburkholderia</taxon>
    </lineage>
</organism>
<feature type="transmembrane region" description="Helical" evidence="1">
    <location>
        <begin position="338"/>
        <end position="358"/>
    </location>
</feature>
<feature type="transmembrane region" description="Helical" evidence="1">
    <location>
        <begin position="226"/>
        <end position="244"/>
    </location>
</feature>
<feature type="transmembrane region" description="Helical" evidence="1">
    <location>
        <begin position="103"/>
        <end position="120"/>
    </location>
</feature>
<feature type="transmembrane region" description="Helical" evidence="1">
    <location>
        <begin position="195"/>
        <end position="214"/>
    </location>
</feature>
<dbReference type="EMBL" id="QJSQ01000029">
    <property type="protein sequence ID" value="PYE16626.1"/>
    <property type="molecule type" value="Genomic_DNA"/>
</dbReference>
<dbReference type="AlphaFoldDB" id="A0A2V4T1H0"/>
<evidence type="ECO:0000313" key="2">
    <source>
        <dbReference type="EMBL" id="PYE16626.1"/>
    </source>
</evidence>
<gene>
    <name evidence="2" type="ORF">C7410_12967</name>
</gene>